<comment type="caution">
    <text evidence="1">The sequence shown here is derived from an EMBL/GenBank/DDBJ whole genome shotgun (WGS) entry which is preliminary data.</text>
</comment>
<dbReference type="eggNOG" id="ENOG50311GX">
    <property type="taxonomic scope" value="Bacteria"/>
</dbReference>
<dbReference type="PATRIC" id="fig|1341181.4.peg.3120"/>
<accession>V6SEV9</accession>
<dbReference type="Proteomes" id="UP000018004">
    <property type="component" value="Unassembled WGS sequence"/>
</dbReference>
<gene>
    <name evidence="1" type="ORF">FLJC2902T_31780</name>
</gene>
<dbReference type="EMBL" id="AVGG01000034">
    <property type="protein sequence ID" value="ESU25213.1"/>
    <property type="molecule type" value="Genomic_DNA"/>
</dbReference>
<protein>
    <submittedName>
        <fullName evidence="1">Uncharacterized protein</fullName>
    </submittedName>
</protein>
<evidence type="ECO:0000313" key="1">
    <source>
        <dbReference type="EMBL" id="ESU25213.1"/>
    </source>
</evidence>
<evidence type="ECO:0000313" key="2">
    <source>
        <dbReference type="Proteomes" id="UP000018004"/>
    </source>
</evidence>
<dbReference type="AlphaFoldDB" id="V6SEV9"/>
<organism evidence="1 2">
    <name type="scientific">Flavobacterium limnosediminis JC2902</name>
    <dbReference type="NCBI Taxonomy" id="1341181"/>
    <lineage>
        <taxon>Bacteria</taxon>
        <taxon>Pseudomonadati</taxon>
        <taxon>Bacteroidota</taxon>
        <taxon>Flavobacteriia</taxon>
        <taxon>Flavobacteriales</taxon>
        <taxon>Flavobacteriaceae</taxon>
        <taxon>Flavobacterium</taxon>
    </lineage>
</organism>
<dbReference type="OrthoDB" id="4301792at2"/>
<name>V6SEV9_9FLAO</name>
<reference evidence="1 2" key="1">
    <citation type="submission" date="2013-08" db="EMBL/GenBank/DDBJ databases">
        <title>Flavobacterium limnosediminis JC2902 genome sequencing.</title>
        <authorList>
            <person name="Lee K."/>
            <person name="Yi H."/>
            <person name="Park S."/>
            <person name="Chun J."/>
        </authorList>
    </citation>
    <scope>NUCLEOTIDE SEQUENCE [LARGE SCALE GENOMIC DNA]</scope>
    <source>
        <strain evidence="1 2">JC2902</strain>
    </source>
</reference>
<proteinExistence type="predicted"/>
<dbReference type="RefSeq" id="WP_023580706.1">
    <property type="nucleotide sequence ID" value="NZ_AVGG01000034.1"/>
</dbReference>
<keyword evidence="2" id="KW-1185">Reference proteome</keyword>
<sequence length="160" mass="18597">MRKLEIILFLLLLISNLCIAQRNEKVTFKIDTSRIAVLPFDENTKWKFKNCIASEISNEEILLAEKLLSKRVNKYNKEEKINPSLHTGTRYINLNKYYKQYIVAKNSKGEKEVYINCFCENPAINWKKVLNEVNDGGNCFFSLKINLTKQSSEELDINGP</sequence>